<dbReference type="PANTHER" id="PTHR47936">
    <property type="entry name" value="PPR_LONG DOMAIN-CONTAINING PROTEIN"/>
    <property type="match status" value="1"/>
</dbReference>
<feature type="repeat" description="PPR" evidence="2">
    <location>
        <begin position="9"/>
        <end position="43"/>
    </location>
</feature>
<dbReference type="Gene3D" id="1.25.40.10">
    <property type="entry name" value="Tetratricopeptide repeat domain"/>
    <property type="match status" value="1"/>
</dbReference>
<accession>A0ABN9QMQ1</accession>
<reference evidence="3" key="1">
    <citation type="submission" date="2023-10" db="EMBL/GenBank/DDBJ databases">
        <authorList>
            <person name="Chen Y."/>
            <person name="Shah S."/>
            <person name="Dougan E. K."/>
            <person name="Thang M."/>
            <person name="Chan C."/>
        </authorList>
    </citation>
    <scope>NUCLEOTIDE SEQUENCE [LARGE SCALE GENOMIC DNA]</scope>
</reference>
<keyword evidence="4" id="KW-1185">Reference proteome</keyword>
<evidence type="ECO:0000256" key="2">
    <source>
        <dbReference type="PROSITE-ProRule" id="PRU00708"/>
    </source>
</evidence>
<dbReference type="EMBL" id="CAUYUJ010003669">
    <property type="protein sequence ID" value="CAK0806222.1"/>
    <property type="molecule type" value="Genomic_DNA"/>
</dbReference>
<evidence type="ECO:0000313" key="3">
    <source>
        <dbReference type="EMBL" id="CAK0806222.1"/>
    </source>
</evidence>
<gene>
    <name evidence="3" type="ORF">PCOR1329_LOCUS12539</name>
</gene>
<dbReference type="Proteomes" id="UP001189429">
    <property type="component" value="Unassembled WGS sequence"/>
</dbReference>
<evidence type="ECO:0000313" key="4">
    <source>
        <dbReference type="Proteomes" id="UP001189429"/>
    </source>
</evidence>
<dbReference type="PANTHER" id="PTHR47936:SF1">
    <property type="entry name" value="PENTATRICOPEPTIDE REPEAT-CONTAINING PROTEIN GUN1, CHLOROPLASTIC"/>
    <property type="match status" value="1"/>
</dbReference>
<sequence>MVKTKLEPTVISYRAWISACEKGQQWQRALSLLSEMVETKLKPAAISYNAWISPCGKGQQWQRALSLLSWIVETKLDPDTIIYNAWISACGEVSSSSRPCRCSARCSRRRWIPFSSAIVLG</sequence>
<dbReference type="PROSITE" id="PS51375">
    <property type="entry name" value="PPR"/>
    <property type="match status" value="1"/>
</dbReference>
<proteinExistence type="predicted"/>
<keyword evidence="1" id="KW-0677">Repeat</keyword>
<evidence type="ECO:0008006" key="5">
    <source>
        <dbReference type="Google" id="ProtNLM"/>
    </source>
</evidence>
<organism evidence="3 4">
    <name type="scientific">Prorocentrum cordatum</name>
    <dbReference type="NCBI Taxonomy" id="2364126"/>
    <lineage>
        <taxon>Eukaryota</taxon>
        <taxon>Sar</taxon>
        <taxon>Alveolata</taxon>
        <taxon>Dinophyceae</taxon>
        <taxon>Prorocentrales</taxon>
        <taxon>Prorocentraceae</taxon>
        <taxon>Prorocentrum</taxon>
    </lineage>
</organism>
<dbReference type="InterPro" id="IPR011990">
    <property type="entry name" value="TPR-like_helical_dom_sf"/>
</dbReference>
<name>A0ABN9QMQ1_9DINO</name>
<dbReference type="NCBIfam" id="TIGR00756">
    <property type="entry name" value="PPR"/>
    <property type="match status" value="1"/>
</dbReference>
<evidence type="ECO:0000256" key="1">
    <source>
        <dbReference type="ARBA" id="ARBA00022737"/>
    </source>
</evidence>
<dbReference type="InterPro" id="IPR002885">
    <property type="entry name" value="PPR_rpt"/>
</dbReference>
<dbReference type="Pfam" id="PF13812">
    <property type="entry name" value="PPR_3"/>
    <property type="match status" value="1"/>
</dbReference>
<protein>
    <recommendedName>
        <fullName evidence="5">Pentatricopeptide repeat-containing protein</fullName>
    </recommendedName>
</protein>
<comment type="caution">
    <text evidence="3">The sequence shown here is derived from an EMBL/GenBank/DDBJ whole genome shotgun (WGS) entry which is preliminary data.</text>
</comment>